<dbReference type="RefSeq" id="WP_379043480.1">
    <property type="nucleotide sequence ID" value="NZ_JBHULZ010000008.1"/>
</dbReference>
<accession>A0ABW5SCB7</accession>
<protein>
    <submittedName>
        <fullName evidence="4">23S rRNA (Guanosine(2251)-2'-O)-methyltransferase RlmB</fullName>
    </submittedName>
</protein>
<dbReference type="EMBL" id="JBHULZ010000008">
    <property type="protein sequence ID" value="MFD2696794.1"/>
    <property type="molecule type" value="Genomic_DNA"/>
</dbReference>
<organism evidence="4 5">
    <name type="scientific">Mesonia sediminis</name>
    <dbReference type="NCBI Taxonomy" id="1703946"/>
    <lineage>
        <taxon>Bacteria</taxon>
        <taxon>Pseudomonadati</taxon>
        <taxon>Bacteroidota</taxon>
        <taxon>Flavobacteriia</taxon>
        <taxon>Flavobacteriales</taxon>
        <taxon>Flavobacteriaceae</taxon>
        <taxon>Mesonia</taxon>
    </lineage>
</organism>
<sequence>MSTIIFGIHAVHEAIKSNQTLDKIFVDANVQSAGIKDILKLAENASVQIAYVPHQKIDKLAKDGNHQGIVAKISPIRFHSLEAILEENQQTEKPKLYLILDGVSDVRNFGAIIRTAESVGVDAIIFPKQGSASINEQMVKTSTGAIFNIPLCKVDHIKDALFYLKSYGVKTIAATEKASNLVYEMNLKDSIAIIMGSEGKGISKAALKMSDAKVKLPIYGETSSLNVSVACGAILYEVVRQRL</sequence>
<dbReference type="InterPro" id="IPR004441">
    <property type="entry name" value="rRNA_MeTrfase_TrmH"/>
</dbReference>
<dbReference type="NCBIfam" id="TIGR00186">
    <property type="entry name" value="rRNA_methyl_3"/>
    <property type="match status" value="1"/>
</dbReference>
<name>A0ABW5SCB7_9FLAO</name>
<dbReference type="CDD" id="cd18103">
    <property type="entry name" value="SpoU-like_RlmB"/>
    <property type="match status" value="1"/>
</dbReference>
<dbReference type="InterPro" id="IPR029026">
    <property type="entry name" value="tRNA_m1G_MTases_N"/>
</dbReference>
<dbReference type="Proteomes" id="UP001597357">
    <property type="component" value="Unassembled WGS sequence"/>
</dbReference>
<reference evidence="5" key="1">
    <citation type="journal article" date="2019" name="Int. J. Syst. Evol. Microbiol.">
        <title>The Global Catalogue of Microorganisms (GCM) 10K type strain sequencing project: providing services to taxonomists for standard genome sequencing and annotation.</title>
        <authorList>
            <consortium name="The Broad Institute Genomics Platform"/>
            <consortium name="The Broad Institute Genome Sequencing Center for Infectious Disease"/>
            <person name="Wu L."/>
            <person name="Ma J."/>
        </authorList>
    </citation>
    <scope>NUCLEOTIDE SEQUENCE [LARGE SCALE GENOMIC DNA]</scope>
    <source>
        <strain evidence="5">KCTC 42255</strain>
    </source>
</reference>
<feature type="domain" description="RNA 2-O ribose methyltransferase substrate binding" evidence="3">
    <location>
        <begin position="4"/>
        <end position="79"/>
    </location>
</feature>
<dbReference type="SMART" id="SM00967">
    <property type="entry name" value="SpoU_sub_bind"/>
    <property type="match status" value="1"/>
</dbReference>
<dbReference type="Pfam" id="PF00588">
    <property type="entry name" value="SpoU_methylase"/>
    <property type="match status" value="1"/>
</dbReference>
<dbReference type="Gene3D" id="3.40.1280.10">
    <property type="match status" value="1"/>
</dbReference>
<keyword evidence="5" id="KW-1185">Reference proteome</keyword>
<evidence type="ECO:0000313" key="5">
    <source>
        <dbReference type="Proteomes" id="UP001597357"/>
    </source>
</evidence>
<dbReference type="InterPro" id="IPR029028">
    <property type="entry name" value="Alpha/beta_knot_MTases"/>
</dbReference>
<evidence type="ECO:0000256" key="1">
    <source>
        <dbReference type="ARBA" id="ARBA00022603"/>
    </source>
</evidence>
<dbReference type="Gene3D" id="3.30.1330.30">
    <property type="match status" value="1"/>
</dbReference>
<dbReference type="InterPro" id="IPR001537">
    <property type="entry name" value="SpoU_MeTrfase"/>
</dbReference>
<comment type="caution">
    <text evidence="4">The sequence shown here is derived from an EMBL/GenBank/DDBJ whole genome shotgun (WGS) entry which is preliminary data.</text>
</comment>
<evidence type="ECO:0000256" key="2">
    <source>
        <dbReference type="ARBA" id="ARBA00022679"/>
    </source>
</evidence>
<dbReference type="PANTHER" id="PTHR46429:SF1">
    <property type="entry name" value="23S RRNA (GUANOSINE-2'-O-)-METHYLTRANSFERASE RLMB"/>
    <property type="match status" value="1"/>
</dbReference>
<dbReference type="PANTHER" id="PTHR46429">
    <property type="entry name" value="23S RRNA (GUANOSINE-2'-O-)-METHYLTRANSFERASE RLMB"/>
    <property type="match status" value="1"/>
</dbReference>
<evidence type="ECO:0000313" key="4">
    <source>
        <dbReference type="EMBL" id="MFD2696794.1"/>
    </source>
</evidence>
<keyword evidence="2" id="KW-0808">Transferase</keyword>
<evidence type="ECO:0000259" key="3">
    <source>
        <dbReference type="SMART" id="SM00967"/>
    </source>
</evidence>
<keyword evidence="1" id="KW-0489">Methyltransferase</keyword>
<gene>
    <name evidence="4" type="primary">rlmB</name>
    <name evidence="4" type="ORF">ACFSQ0_02215</name>
</gene>
<dbReference type="InterPro" id="IPR029064">
    <property type="entry name" value="Ribosomal_eL30-like_sf"/>
</dbReference>
<dbReference type="InterPro" id="IPR013123">
    <property type="entry name" value="SpoU_subst-bd"/>
</dbReference>
<proteinExistence type="predicted"/>
<dbReference type="SUPFAM" id="SSF55315">
    <property type="entry name" value="L30e-like"/>
    <property type="match status" value="1"/>
</dbReference>
<dbReference type="Pfam" id="PF08032">
    <property type="entry name" value="SpoU_sub_bind"/>
    <property type="match status" value="1"/>
</dbReference>
<dbReference type="SUPFAM" id="SSF75217">
    <property type="entry name" value="alpha/beta knot"/>
    <property type="match status" value="1"/>
</dbReference>